<evidence type="ECO:0000259" key="9">
    <source>
        <dbReference type="PROSITE" id="PS51670"/>
    </source>
</evidence>
<comment type="caution">
    <text evidence="10">The sequence shown here is derived from an EMBL/GenBank/DDBJ whole genome shotgun (WGS) entry which is preliminary data.</text>
</comment>
<dbReference type="CDD" id="cd00054">
    <property type="entry name" value="EGF_CA"/>
    <property type="match status" value="1"/>
</dbReference>
<feature type="signal peptide" evidence="7">
    <location>
        <begin position="1"/>
        <end position="16"/>
    </location>
</feature>
<dbReference type="EMBL" id="CAJNOC010000546">
    <property type="protein sequence ID" value="CAF0774887.1"/>
    <property type="molecule type" value="Genomic_DNA"/>
</dbReference>
<keyword evidence="3" id="KW-0862">Zinc</keyword>
<dbReference type="Gene3D" id="3.40.1620.60">
    <property type="match status" value="1"/>
</dbReference>
<dbReference type="Pfam" id="PF00008">
    <property type="entry name" value="EGF"/>
    <property type="match status" value="1"/>
</dbReference>
<dbReference type="PROSITE" id="PS51670">
    <property type="entry name" value="SHKT"/>
    <property type="match status" value="2"/>
</dbReference>
<keyword evidence="1" id="KW-0479">Metal-binding</keyword>
<keyword evidence="6" id="KW-0245">EGF-like domain</keyword>
<feature type="domain" description="ShKT" evidence="9">
    <location>
        <begin position="175"/>
        <end position="210"/>
    </location>
</feature>
<evidence type="ECO:0000256" key="7">
    <source>
        <dbReference type="SAM" id="SignalP"/>
    </source>
</evidence>
<evidence type="ECO:0000256" key="5">
    <source>
        <dbReference type="ARBA" id="ARBA00023180"/>
    </source>
</evidence>
<dbReference type="AlphaFoldDB" id="A0A813R0W3"/>
<evidence type="ECO:0000256" key="1">
    <source>
        <dbReference type="ARBA" id="ARBA00022723"/>
    </source>
</evidence>
<name>A0A813R0W3_9BILA</name>
<reference evidence="10" key="1">
    <citation type="submission" date="2021-02" db="EMBL/GenBank/DDBJ databases">
        <authorList>
            <person name="Nowell W R."/>
        </authorList>
    </citation>
    <scope>NUCLEOTIDE SEQUENCE</scope>
    <source>
        <strain evidence="10">Ploen Becks lab</strain>
    </source>
</reference>
<feature type="domain" description="EGF-like" evidence="8">
    <location>
        <begin position="213"/>
        <end position="257"/>
    </location>
</feature>
<accession>A0A813R0W3</accession>
<sequence length="371" mass="41226">MDKFCIFAFLLVSVHALNQTNSTDTNMPRNFQGVDSSKFLNPDEQCKMLLGRDASFCRAFKDQMCTNLFCRKSLKEPCIEMPDGVQEGTTCDSGKICLQKSCTENTQAMVGECLFGDDVVTQESIGMKLPLTQMECKDVLYHINQIGQAPTAYCSNSNFRQICCETCQKYDILSCADRYFDCPRYKDVCDSGTINGLPVTILCPRTCGKCDSTPVSCPENRAICKNGGKCVNIKVSNQSLFGFTCECPEGYKGELCENRDSCIPNPCNPNEKCIQLGNIAYKCVSNSSTETSKIYSRITTVSRPKTTPTSTTTTTRPKLKMVNNAAVVNGDCENYNDDICNYYAQQNLCGEEYFLNGKPITKRCKKACKLC</sequence>
<feature type="chain" id="PRO_5032969263" evidence="7">
    <location>
        <begin position="17"/>
        <end position="371"/>
    </location>
</feature>
<protein>
    <submittedName>
        <fullName evidence="10">Uncharacterized protein</fullName>
    </submittedName>
</protein>
<dbReference type="InterPro" id="IPR000742">
    <property type="entry name" value="EGF"/>
</dbReference>
<evidence type="ECO:0000256" key="6">
    <source>
        <dbReference type="PROSITE-ProRule" id="PRU00076"/>
    </source>
</evidence>
<evidence type="ECO:0000256" key="4">
    <source>
        <dbReference type="ARBA" id="ARBA00023157"/>
    </source>
</evidence>
<dbReference type="Gene3D" id="2.10.25.10">
    <property type="entry name" value="Laminin"/>
    <property type="match status" value="1"/>
</dbReference>
<dbReference type="SMART" id="SM00254">
    <property type="entry name" value="ShKT"/>
    <property type="match status" value="2"/>
</dbReference>
<dbReference type="SMART" id="SM00181">
    <property type="entry name" value="EGF"/>
    <property type="match status" value="1"/>
</dbReference>
<dbReference type="SUPFAM" id="SSF57196">
    <property type="entry name" value="EGF/Laminin"/>
    <property type="match status" value="1"/>
</dbReference>
<feature type="disulfide bond" evidence="6">
    <location>
        <begin position="247"/>
        <end position="256"/>
    </location>
</feature>
<evidence type="ECO:0000256" key="2">
    <source>
        <dbReference type="ARBA" id="ARBA00022801"/>
    </source>
</evidence>
<dbReference type="InterPro" id="IPR003582">
    <property type="entry name" value="ShKT_dom"/>
</dbReference>
<evidence type="ECO:0000256" key="3">
    <source>
        <dbReference type="ARBA" id="ARBA00022833"/>
    </source>
</evidence>
<dbReference type="GO" id="GO:0046872">
    <property type="term" value="F:metal ion binding"/>
    <property type="evidence" value="ECO:0007669"/>
    <property type="project" value="UniProtKB-KW"/>
</dbReference>
<keyword evidence="7" id="KW-0732">Signal</keyword>
<evidence type="ECO:0000313" key="10">
    <source>
        <dbReference type="EMBL" id="CAF0774887.1"/>
    </source>
</evidence>
<evidence type="ECO:0000259" key="8">
    <source>
        <dbReference type="PROSITE" id="PS50026"/>
    </source>
</evidence>
<proteinExistence type="predicted"/>
<keyword evidence="11" id="KW-1185">Reference proteome</keyword>
<dbReference type="Proteomes" id="UP000663879">
    <property type="component" value="Unassembled WGS sequence"/>
</dbReference>
<feature type="domain" description="ShKT" evidence="9">
    <location>
        <begin position="332"/>
        <end position="371"/>
    </location>
</feature>
<dbReference type="PROSITE" id="PS00022">
    <property type="entry name" value="EGF_1"/>
    <property type="match status" value="1"/>
</dbReference>
<dbReference type="PROSITE" id="PS50026">
    <property type="entry name" value="EGF_3"/>
    <property type="match status" value="1"/>
</dbReference>
<keyword evidence="4 6" id="KW-1015">Disulfide bond</keyword>
<dbReference type="InterPro" id="IPR041645">
    <property type="entry name" value="ADAMTS_CR_2"/>
</dbReference>
<dbReference type="GO" id="GO:0016787">
    <property type="term" value="F:hydrolase activity"/>
    <property type="evidence" value="ECO:0007669"/>
    <property type="project" value="UniProtKB-KW"/>
</dbReference>
<gene>
    <name evidence="10" type="ORF">OXX778_LOCUS5151</name>
</gene>
<keyword evidence="5" id="KW-0325">Glycoprotein</keyword>
<dbReference type="Pfam" id="PF17771">
    <property type="entry name" value="ADAMTS_CR_2"/>
    <property type="match status" value="1"/>
</dbReference>
<evidence type="ECO:0000313" key="11">
    <source>
        <dbReference type="Proteomes" id="UP000663879"/>
    </source>
</evidence>
<dbReference type="OrthoDB" id="6134861at2759"/>
<comment type="caution">
    <text evidence="6">Lacks conserved residue(s) required for the propagation of feature annotation.</text>
</comment>
<organism evidence="10 11">
    <name type="scientific">Brachionus calyciflorus</name>
    <dbReference type="NCBI Taxonomy" id="104777"/>
    <lineage>
        <taxon>Eukaryota</taxon>
        <taxon>Metazoa</taxon>
        <taxon>Spiralia</taxon>
        <taxon>Gnathifera</taxon>
        <taxon>Rotifera</taxon>
        <taxon>Eurotatoria</taxon>
        <taxon>Monogononta</taxon>
        <taxon>Pseudotrocha</taxon>
        <taxon>Ploima</taxon>
        <taxon>Brachionidae</taxon>
        <taxon>Brachionus</taxon>
    </lineage>
</organism>
<keyword evidence="2" id="KW-0378">Hydrolase</keyword>
<dbReference type="PROSITE" id="PS01186">
    <property type="entry name" value="EGF_2"/>
    <property type="match status" value="1"/>
</dbReference>